<gene>
    <name evidence="5 6" type="primary">rpmG</name>
    <name evidence="6" type="ORF">ACFFMS_04975</name>
</gene>
<dbReference type="NCBIfam" id="NF001764">
    <property type="entry name" value="PRK00504.1"/>
    <property type="match status" value="1"/>
</dbReference>
<dbReference type="Gene3D" id="2.20.28.120">
    <property type="entry name" value="Ribosomal protein L33"/>
    <property type="match status" value="1"/>
</dbReference>
<reference evidence="6 7" key="1">
    <citation type="submission" date="2024-09" db="EMBL/GenBank/DDBJ databases">
        <authorList>
            <person name="Sun Q."/>
            <person name="Mori K."/>
        </authorList>
    </citation>
    <scope>NUCLEOTIDE SEQUENCE [LARGE SCALE GENOMIC DNA]</scope>
    <source>
        <strain evidence="6 7">JCM 11201</strain>
    </source>
</reference>
<keyword evidence="3 5" id="KW-0687">Ribonucleoprotein</keyword>
<organism evidence="6 7">
    <name type="scientific">Ectobacillus funiculus</name>
    <dbReference type="NCBI Taxonomy" id="137993"/>
    <lineage>
        <taxon>Bacteria</taxon>
        <taxon>Bacillati</taxon>
        <taxon>Bacillota</taxon>
        <taxon>Bacilli</taxon>
        <taxon>Bacillales</taxon>
        <taxon>Bacillaceae</taxon>
        <taxon>Ectobacillus</taxon>
    </lineage>
</organism>
<evidence type="ECO:0000256" key="3">
    <source>
        <dbReference type="ARBA" id="ARBA00023274"/>
    </source>
</evidence>
<dbReference type="InterPro" id="IPR011332">
    <property type="entry name" value="Ribosomal_zn-bd"/>
</dbReference>
<dbReference type="Pfam" id="PF00471">
    <property type="entry name" value="Ribosomal_L33"/>
    <property type="match status" value="1"/>
</dbReference>
<dbReference type="NCBIfam" id="TIGR01023">
    <property type="entry name" value="rpmG_bact"/>
    <property type="match status" value="1"/>
</dbReference>
<evidence type="ECO:0000256" key="5">
    <source>
        <dbReference type="HAMAP-Rule" id="MF_00294"/>
    </source>
</evidence>
<dbReference type="EMBL" id="JBHMAF010000018">
    <property type="protein sequence ID" value="MFB9757892.1"/>
    <property type="molecule type" value="Genomic_DNA"/>
</dbReference>
<protein>
    <recommendedName>
        <fullName evidence="4 5">Large ribosomal subunit protein bL33</fullName>
    </recommendedName>
</protein>
<name>A0ABV5WBE1_9BACI</name>
<evidence type="ECO:0000256" key="2">
    <source>
        <dbReference type="ARBA" id="ARBA00022980"/>
    </source>
</evidence>
<dbReference type="GO" id="GO:0005840">
    <property type="term" value="C:ribosome"/>
    <property type="evidence" value="ECO:0007669"/>
    <property type="project" value="UniProtKB-KW"/>
</dbReference>
<dbReference type="InterPro" id="IPR038584">
    <property type="entry name" value="Ribosomal_bL33_sf"/>
</dbReference>
<comment type="caution">
    <text evidence="6">The sequence shown here is derived from an EMBL/GenBank/DDBJ whole genome shotgun (WGS) entry which is preliminary data.</text>
</comment>
<dbReference type="PANTHER" id="PTHR43168:SF5">
    <property type="entry name" value="LARGE RIBOSOMAL SUBUNIT PROTEIN BL33B"/>
    <property type="match status" value="1"/>
</dbReference>
<dbReference type="InterPro" id="IPR018264">
    <property type="entry name" value="Ribosomal_bL33_CS"/>
</dbReference>
<dbReference type="RefSeq" id="WP_129730293.1">
    <property type="nucleotide sequence ID" value="NZ_JAPCYI010000001.1"/>
</dbReference>
<dbReference type="NCBIfam" id="NF001860">
    <property type="entry name" value="PRK00595.1"/>
    <property type="match status" value="1"/>
</dbReference>
<proteinExistence type="inferred from homology"/>
<keyword evidence="7" id="KW-1185">Reference proteome</keyword>
<dbReference type="PANTHER" id="PTHR43168">
    <property type="entry name" value="50S RIBOSOMAL PROTEIN L33, CHLOROPLASTIC"/>
    <property type="match status" value="1"/>
</dbReference>
<accession>A0ABV5WBE1</accession>
<sequence length="48" mass="5492">MGKKLVLACSECSSRNYSTMKNENASERLEVKKFCKACNTHTVHRETK</sequence>
<evidence type="ECO:0000313" key="7">
    <source>
        <dbReference type="Proteomes" id="UP001589609"/>
    </source>
</evidence>
<dbReference type="InterPro" id="IPR001705">
    <property type="entry name" value="Ribosomal_bL33"/>
</dbReference>
<keyword evidence="2 5" id="KW-0689">Ribosomal protein</keyword>
<dbReference type="Proteomes" id="UP001589609">
    <property type="component" value="Unassembled WGS sequence"/>
</dbReference>
<dbReference type="HAMAP" id="MF_00294">
    <property type="entry name" value="Ribosomal_bL33"/>
    <property type="match status" value="1"/>
</dbReference>
<evidence type="ECO:0000256" key="4">
    <source>
        <dbReference type="ARBA" id="ARBA00035176"/>
    </source>
</evidence>
<dbReference type="PROSITE" id="PS00582">
    <property type="entry name" value="RIBOSOMAL_L33"/>
    <property type="match status" value="1"/>
</dbReference>
<evidence type="ECO:0000256" key="1">
    <source>
        <dbReference type="ARBA" id="ARBA00007596"/>
    </source>
</evidence>
<comment type="similarity">
    <text evidence="1 5">Belongs to the bacterial ribosomal protein bL33 family.</text>
</comment>
<evidence type="ECO:0000313" key="6">
    <source>
        <dbReference type="EMBL" id="MFB9757892.1"/>
    </source>
</evidence>
<dbReference type="SUPFAM" id="SSF57829">
    <property type="entry name" value="Zn-binding ribosomal proteins"/>
    <property type="match status" value="1"/>
</dbReference>